<dbReference type="AlphaFoldDB" id="A0A9X1VR16"/>
<evidence type="ECO:0000313" key="8">
    <source>
        <dbReference type="Proteomes" id="UP001139447"/>
    </source>
</evidence>
<dbReference type="SUPFAM" id="SSF88659">
    <property type="entry name" value="Sigma3 and sigma4 domains of RNA polymerase sigma factors"/>
    <property type="match status" value="1"/>
</dbReference>
<sequence length="202" mass="22752">MVTDLQDLHLIDLIDRIAAQRGLAPAASRGDAEAALRELYDLTSSKLYGVALRVVGHRDWAEDVLQEAYLNVWRIAGDYRAALSPPLAWMGVIVRSRALDFLRRRASERADAHQELNEHMNETVAGDTPNPMDTTQASEQAWALHECLRKLEARQREVVSLAYLRDLSHGELAQQLSLPLGTVKTWIRRGLEQLRGCMARFA</sequence>
<keyword evidence="3" id="KW-0731">Sigma factor</keyword>
<dbReference type="Gene3D" id="1.10.1740.10">
    <property type="match status" value="1"/>
</dbReference>
<dbReference type="Pfam" id="PF04542">
    <property type="entry name" value="Sigma70_r2"/>
    <property type="match status" value="1"/>
</dbReference>
<dbReference type="CDD" id="cd06171">
    <property type="entry name" value="Sigma70_r4"/>
    <property type="match status" value="1"/>
</dbReference>
<dbReference type="EMBL" id="JALGBI010000001">
    <property type="protein sequence ID" value="MCJ0762241.1"/>
    <property type="molecule type" value="Genomic_DNA"/>
</dbReference>
<dbReference type="InterPro" id="IPR007627">
    <property type="entry name" value="RNA_pol_sigma70_r2"/>
</dbReference>
<organism evidence="7 8">
    <name type="scientific">Variovorax terrae</name>
    <dbReference type="NCBI Taxonomy" id="2923278"/>
    <lineage>
        <taxon>Bacteria</taxon>
        <taxon>Pseudomonadati</taxon>
        <taxon>Pseudomonadota</taxon>
        <taxon>Betaproteobacteria</taxon>
        <taxon>Burkholderiales</taxon>
        <taxon>Comamonadaceae</taxon>
        <taxon>Variovorax</taxon>
    </lineage>
</organism>
<dbReference type="GO" id="GO:0016987">
    <property type="term" value="F:sigma factor activity"/>
    <property type="evidence" value="ECO:0007669"/>
    <property type="project" value="UniProtKB-KW"/>
</dbReference>
<dbReference type="InterPro" id="IPR014284">
    <property type="entry name" value="RNA_pol_sigma-70_dom"/>
</dbReference>
<dbReference type="GO" id="GO:0006352">
    <property type="term" value="P:DNA-templated transcription initiation"/>
    <property type="evidence" value="ECO:0007669"/>
    <property type="project" value="InterPro"/>
</dbReference>
<dbReference type="Pfam" id="PF08281">
    <property type="entry name" value="Sigma70_r4_2"/>
    <property type="match status" value="1"/>
</dbReference>
<proteinExistence type="inferred from homology"/>
<dbReference type="InterPro" id="IPR013324">
    <property type="entry name" value="RNA_pol_sigma_r3/r4-like"/>
</dbReference>
<comment type="caution">
    <text evidence="7">The sequence shown here is derived from an EMBL/GenBank/DDBJ whole genome shotgun (WGS) entry which is preliminary data.</text>
</comment>
<gene>
    <name evidence="7" type="ORF">MMF98_03355</name>
</gene>
<feature type="domain" description="RNA polymerase sigma-70 region 2" evidence="5">
    <location>
        <begin position="40"/>
        <end position="106"/>
    </location>
</feature>
<dbReference type="Gene3D" id="1.10.10.10">
    <property type="entry name" value="Winged helix-like DNA-binding domain superfamily/Winged helix DNA-binding domain"/>
    <property type="match status" value="1"/>
</dbReference>
<keyword evidence="4" id="KW-0804">Transcription</keyword>
<keyword evidence="8" id="KW-1185">Reference proteome</keyword>
<evidence type="ECO:0000256" key="3">
    <source>
        <dbReference type="ARBA" id="ARBA00023082"/>
    </source>
</evidence>
<dbReference type="InterPro" id="IPR013325">
    <property type="entry name" value="RNA_pol_sigma_r2"/>
</dbReference>
<dbReference type="PANTHER" id="PTHR43133:SF62">
    <property type="entry name" value="RNA POLYMERASE SIGMA FACTOR SIGZ"/>
    <property type="match status" value="1"/>
</dbReference>
<keyword evidence="2" id="KW-0805">Transcription regulation</keyword>
<evidence type="ECO:0000256" key="4">
    <source>
        <dbReference type="ARBA" id="ARBA00023163"/>
    </source>
</evidence>
<dbReference type="InterPro" id="IPR036388">
    <property type="entry name" value="WH-like_DNA-bd_sf"/>
</dbReference>
<dbReference type="SUPFAM" id="SSF88946">
    <property type="entry name" value="Sigma2 domain of RNA polymerase sigma factors"/>
    <property type="match status" value="1"/>
</dbReference>
<accession>A0A9X1VR16</accession>
<dbReference type="NCBIfam" id="TIGR02937">
    <property type="entry name" value="sigma70-ECF"/>
    <property type="match status" value="1"/>
</dbReference>
<protein>
    <submittedName>
        <fullName evidence="7">Sigma-70 family RNA polymerase sigma factor</fullName>
    </submittedName>
</protein>
<evidence type="ECO:0000259" key="6">
    <source>
        <dbReference type="Pfam" id="PF08281"/>
    </source>
</evidence>
<dbReference type="GO" id="GO:0003677">
    <property type="term" value="F:DNA binding"/>
    <property type="evidence" value="ECO:0007669"/>
    <property type="project" value="InterPro"/>
</dbReference>
<dbReference type="RefSeq" id="WP_243304319.1">
    <property type="nucleotide sequence ID" value="NZ_JALGBI010000001.1"/>
</dbReference>
<dbReference type="InterPro" id="IPR013249">
    <property type="entry name" value="RNA_pol_sigma70_r4_t2"/>
</dbReference>
<evidence type="ECO:0000256" key="2">
    <source>
        <dbReference type="ARBA" id="ARBA00023015"/>
    </source>
</evidence>
<evidence type="ECO:0000256" key="1">
    <source>
        <dbReference type="ARBA" id="ARBA00010641"/>
    </source>
</evidence>
<evidence type="ECO:0000313" key="7">
    <source>
        <dbReference type="EMBL" id="MCJ0762241.1"/>
    </source>
</evidence>
<name>A0A9X1VR16_9BURK</name>
<evidence type="ECO:0000259" key="5">
    <source>
        <dbReference type="Pfam" id="PF04542"/>
    </source>
</evidence>
<dbReference type="Proteomes" id="UP001139447">
    <property type="component" value="Unassembled WGS sequence"/>
</dbReference>
<comment type="similarity">
    <text evidence="1">Belongs to the sigma-70 factor family. ECF subfamily.</text>
</comment>
<dbReference type="PANTHER" id="PTHR43133">
    <property type="entry name" value="RNA POLYMERASE ECF-TYPE SIGMA FACTO"/>
    <property type="match status" value="1"/>
</dbReference>
<dbReference type="InterPro" id="IPR039425">
    <property type="entry name" value="RNA_pol_sigma-70-like"/>
</dbReference>
<reference evidence="7" key="1">
    <citation type="submission" date="2022-03" db="EMBL/GenBank/DDBJ databases">
        <authorList>
            <person name="Woo C.Y."/>
        </authorList>
    </citation>
    <scope>NUCLEOTIDE SEQUENCE</scope>
    <source>
        <strain evidence="7">CYS-02</strain>
    </source>
</reference>
<feature type="domain" description="RNA polymerase sigma factor 70 region 4 type 2" evidence="6">
    <location>
        <begin position="143"/>
        <end position="194"/>
    </location>
</feature>